<name>A0A9P1R354_PSEAI</name>
<evidence type="ECO:0000313" key="2">
    <source>
        <dbReference type="Proteomes" id="UP000045039"/>
    </source>
</evidence>
<proteinExistence type="predicted"/>
<dbReference type="Proteomes" id="UP000045039">
    <property type="component" value="Unassembled WGS sequence"/>
</dbReference>
<accession>A0A9P1R354</accession>
<evidence type="ECO:0000313" key="1">
    <source>
        <dbReference type="EMBL" id="CRO93142.1"/>
    </source>
</evidence>
<protein>
    <submittedName>
        <fullName evidence="1">Uncharacterized protein</fullName>
    </submittedName>
</protein>
<reference evidence="2" key="1">
    <citation type="submission" date="2015-06" db="EMBL/GenBank/DDBJ databases">
        <authorList>
            <person name="Radhakrishnan Rajesh"/>
            <person name="Underwood Anthony"/>
            <person name="Al-Shahib Ali"/>
        </authorList>
    </citation>
    <scope>NUCLEOTIDE SEQUENCE [LARGE SCALE GENOMIC DNA]</scope>
    <source>
        <strain evidence="2">P19_London_7_VIM_2_05_10</strain>
    </source>
</reference>
<dbReference type="EMBL" id="CVVU01000200">
    <property type="protein sequence ID" value="CRO93142.1"/>
    <property type="molecule type" value="Genomic_DNA"/>
</dbReference>
<organism evidence="1 2">
    <name type="scientific">Pseudomonas aeruginosa</name>
    <dbReference type="NCBI Taxonomy" id="287"/>
    <lineage>
        <taxon>Bacteria</taxon>
        <taxon>Pseudomonadati</taxon>
        <taxon>Pseudomonadota</taxon>
        <taxon>Gammaproteobacteria</taxon>
        <taxon>Pseudomonadales</taxon>
        <taxon>Pseudomonadaceae</taxon>
        <taxon>Pseudomonas</taxon>
    </lineage>
</organism>
<gene>
    <name evidence="1" type="ORF">PAERUG_P19_London_7_VIM_2_05_10_02895</name>
</gene>
<dbReference type="AlphaFoldDB" id="A0A9P1R354"/>
<sequence length="34" mass="3803">MRYGGVGSQAEIFETIMLSGIEQSEQERAQTISR</sequence>
<comment type="caution">
    <text evidence="1">The sequence shown here is derived from an EMBL/GenBank/DDBJ whole genome shotgun (WGS) entry which is preliminary data.</text>
</comment>